<evidence type="ECO:0000313" key="3">
    <source>
        <dbReference type="Proteomes" id="UP000694415"/>
    </source>
</evidence>
<evidence type="ECO:0000256" key="1">
    <source>
        <dbReference type="SAM" id="MobiDB-lite"/>
    </source>
</evidence>
<evidence type="ECO:0000313" key="2">
    <source>
        <dbReference type="Ensembl" id="ENSMSIP00000006714.1"/>
    </source>
</evidence>
<dbReference type="AlphaFoldDB" id="A0A8C6MR61"/>
<feature type="region of interest" description="Disordered" evidence="1">
    <location>
        <begin position="35"/>
        <end position="65"/>
    </location>
</feature>
<accession>A0A8C6MR61</accession>
<feature type="region of interest" description="Disordered" evidence="1">
    <location>
        <begin position="96"/>
        <end position="118"/>
    </location>
</feature>
<dbReference type="Ensembl" id="ENSMSIT00000008509.1">
    <property type="protein sequence ID" value="ENSMSIP00000006714.1"/>
    <property type="gene ID" value="ENSMSIG00000005981.1"/>
</dbReference>
<reference evidence="2" key="2">
    <citation type="submission" date="2025-09" db="UniProtKB">
        <authorList>
            <consortium name="Ensembl"/>
        </authorList>
    </citation>
    <scope>IDENTIFICATION</scope>
</reference>
<keyword evidence="3" id="KW-1185">Reference proteome</keyword>
<sequence>MKFVYGEEQPLKKCLSEGENIQRIPRWILVIVEKAPNQTKPNQTKPNQTKPTKTTGPTHLGSMNTSFSTSVSEMMVSKVWEAAVPEVCKGSLLQREVAPSLPPPPQSGSNAFSLLESL</sequence>
<protein>
    <submittedName>
        <fullName evidence="2">Uncharacterized protein</fullName>
    </submittedName>
</protein>
<feature type="compositionally biased region" description="Low complexity" evidence="1">
    <location>
        <begin position="36"/>
        <end position="55"/>
    </location>
</feature>
<name>A0A8C6MR61_MUSSI</name>
<organism evidence="2 3">
    <name type="scientific">Mus spicilegus</name>
    <name type="common">Mound-building mouse</name>
    <dbReference type="NCBI Taxonomy" id="10103"/>
    <lineage>
        <taxon>Eukaryota</taxon>
        <taxon>Metazoa</taxon>
        <taxon>Chordata</taxon>
        <taxon>Craniata</taxon>
        <taxon>Vertebrata</taxon>
        <taxon>Euteleostomi</taxon>
        <taxon>Mammalia</taxon>
        <taxon>Eutheria</taxon>
        <taxon>Euarchontoglires</taxon>
        <taxon>Glires</taxon>
        <taxon>Rodentia</taxon>
        <taxon>Myomorpha</taxon>
        <taxon>Muroidea</taxon>
        <taxon>Muridae</taxon>
        <taxon>Murinae</taxon>
        <taxon>Mus</taxon>
        <taxon>Mus</taxon>
    </lineage>
</organism>
<proteinExistence type="predicted"/>
<dbReference type="Proteomes" id="UP000694415">
    <property type="component" value="Unplaced"/>
</dbReference>
<reference evidence="2" key="1">
    <citation type="submission" date="2025-08" db="UniProtKB">
        <authorList>
            <consortium name="Ensembl"/>
        </authorList>
    </citation>
    <scope>IDENTIFICATION</scope>
</reference>